<evidence type="ECO:0000256" key="4">
    <source>
        <dbReference type="ARBA" id="ARBA00022676"/>
    </source>
</evidence>
<dbReference type="PATRIC" id="fig|1618474.3.peg.373"/>
<evidence type="ECO:0000256" key="3">
    <source>
        <dbReference type="ARBA" id="ARBA00021980"/>
    </source>
</evidence>
<reference evidence="8 9" key="1">
    <citation type="journal article" date="2015" name="Nature">
        <title>rRNA introns, odd ribosomes, and small enigmatic genomes across a large radiation of phyla.</title>
        <authorList>
            <person name="Brown C.T."/>
            <person name="Hug L.A."/>
            <person name="Thomas B.C."/>
            <person name="Sharon I."/>
            <person name="Castelle C.J."/>
            <person name="Singh A."/>
            <person name="Wilkins M.J."/>
            <person name="Williams K.H."/>
            <person name="Banfield J.F."/>
        </authorList>
    </citation>
    <scope>NUCLEOTIDE SEQUENCE [LARGE SCALE GENOMIC DNA]</scope>
</reference>
<keyword evidence="4" id="KW-0328">Glycosyltransferase</keyword>
<sequence length="264" mass="28968">MVNKQPHILLRKRDIGSFALLPGDPDRATKIARDYLEKGKLVAQYREFRSYTGYYNGAMVTVVSTGIGSPSAAIVTEELINLGAKILIRVGTCGGALKKEIDIGSIIIPTASIREEGTTKEYMSSEFPAVADFEVVTALIQAAKKGKFRYFAGINRTHDAFYGKTANIKGWGSLYLEPRMKNWAYPLISSEMECAPIFLISLLRGVKAGAVLAVNYTPEPLQDIMLGKQRFEAPGTHLTTSEARKSVDRAIVTALDAGFEVQKR</sequence>
<dbReference type="GO" id="GO:0005829">
    <property type="term" value="C:cytosol"/>
    <property type="evidence" value="ECO:0007669"/>
    <property type="project" value="TreeGrafter"/>
</dbReference>
<dbReference type="Gene3D" id="3.40.50.1580">
    <property type="entry name" value="Nucleoside phosphorylase domain"/>
    <property type="match status" value="1"/>
</dbReference>
<evidence type="ECO:0000313" key="8">
    <source>
        <dbReference type="EMBL" id="KKR94333.1"/>
    </source>
</evidence>
<evidence type="ECO:0000256" key="5">
    <source>
        <dbReference type="ARBA" id="ARBA00022679"/>
    </source>
</evidence>
<dbReference type="CDD" id="cd17767">
    <property type="entry name" value="UP_EcUdp-like"/>
    <property type="match status" value="1"/>
</dbReference>
<comment type="catalytic activity">
    <reaction evidence="6">
        <text>uridine + phosphate = alpha-D-ribose 1-phosphate + uracil</text>
        <dbReference type="Rhea" id="RHEA:24388"/>
        <dbReference type="ChEBI" id="CHEBI:16704"/>
        <dbReference type="ChEBI" id="CHEBI:17568"/>
        <dbReference type="ChEBI" id="CHEBI:43474"/>
        <dbReference type="ChEBI" id="CHEBI:57720"/>
        <dbReference type="EC" id="2.4.2.3"/>
    </reaction>
</comment>
<dbReference type="EMBL" id="LCAN01000008">
    <property type="protein sequence ID" value="KKR94333.1"/>
    <property type="molecule type" value="Genomic_DNA"/>
</dbReference>
<dbReference type="PANTHER" id="PTHR43691">
    <property type="entry name" value="URIDINE PHOSPHORYLASE"/>
    <property type="match status" value="1"/>
</dbReference>
<dbReference type="InterPro" id="IPR018016">
    <property type="entry name" value="Nucleoside_phosphorylase_CS"/>
</dbReference>
<dbReference type="PROSITE" id="PS01232">
    <property type="entry name" value="PNP_UDP_1"/>
    <property type="match status" value="1"/>
</dbReference>
<dbReference type="EC" id="2.4.2.3" evidence="2"/>
<dbReference type="Proteomes" id="UP000034961">
    <property type="component" value="Unassembled WGS sequence"/>
</dbReference>
<keyword evidence="5" id="KW-0808">Transferase</keyword>
<dbReference type="InterPro" id="IPR000845">
    <property type="entry name" value="Nucleoside_phosphorylase_d"/>
</dbReference>
<evidence type="ECO:0000256" key="6">
    <source>
        <dbReference type="ARBA" id="ARBA00048447"/>
    </source>
</evidence>
<dbReference type="AlphaFoldDB" id="A0A0G0V0B7"/>
<organism evidence="8 9">
    <name type="scientific">Candidatus Roizmanbacteria bacterium GW2011_GWA1_41_13</name>
    <dbReference type="NCBI Taxonomy" id="1618474"/>
    <lineage>
        <taxon>Bacteria</taxon>
        <taxon>Candidatus Roizmaniibacteriota</taxon>
    </lineage>
</organism>
<dbReference type="Pfam" id="PF01048">
    <property type="entry name" value="PNP_UDP_1"/>
    <property type="match status" value="1"/>
</dbReference>
<evidence type="ECO:0000259" key="7">
    <source>
        <dbReference type="Pfam" id="PF01048"/>
    </source>
</evidence>
<name>A0A0G0V0B7_9BACT</name>
<gene>
    <name evidence="8" type="ORF">UU41_C0008G0017</name>
</gene>
<evidence type="ECO:0000313" key="9">
    <source>
        <dbReference type="Proteomes" id="UP000034961"/>
    </source>
</evidence>
<evidence type="ECO:0000256" key="1">
    <source>
        <dbReference type="ARBA" id="ARBA00010456"/>
    </source>
</evidence>
<dbReference type="InterPro" id="IPR035994">
    <property type="entry name" value="Nucleoside_phosphorylase_sf"/>
</dbReference>
<feature type="domain" description="Nucleoside phosphorylase" evidence="7">
    <location>
        <begin position="18"/>
        <end position="214"/>
    </location>
</feature>
<dbReference type="GO" id="GO:0004850">
    <property type="term" value="F:uridine phosphorylase activity"/>
    <property type="evidence" value="ECO:0007669"/>
    <property type="project" value="UniProtKB-EC"/>
</dbReference>
<accession>A0A0G0V0B7</accession>
<comment type="similarity">
    <text evidence="1">Belongs to the PNP/UDP phosphorylase family.</text>
</comment>
<protein>
    <recommendedName>
        <fullName evidence="3">Uridine phosphorylase</fullName>
        <ecNumber evidence="2">2.4.2.3</ecNumber>
    </recommendedName>
</protein>
<dbReference type="SUPFAM" id="SSF53167">
    <property type="entry name" value="Purine and uridine phosphorylases"/>
    <property type="match status" value="1"/>
</dbReference>
<dbReference type="GO" id="GO:0009164">
    <property type="term" value="P:nucleoside catabolic process"/>
    <property type="evidence" value="ECO:0007669"/>
    <property type="project" value="UniProtKB-ARBA"/>
</dbReference>
<dbReference type="PANTHER" id="PTHR43691:SF11">
    <property type="entry name" value="FI09636P-RELATED"/>
    <property type="match status" value="1"/>
</dbReference>
<evidence type="ECO:0000256" key="2">
    <source>
        <dbReference type="ARBA" id="ARBA00011888"/>
    </source>
</evidence>
<proteinExistence type="inferred from homology"/>
<comment type="caution">
    <text evidence="8">The sequence shown here is derived from an EMBL/GenBank/DDBJ whole genome shotgun (WGS) entry which is preliminary data.</text>
</comment>